<evidence type="ECO:0000313" key="2">
    <source>
        <dbReference type="Proteomes" id="UP001145114"/>
    </source>
</evidence>
<evidence type="ECO:0000313" key="1">
    <source>
        <dbReference type="EMBL" id="KAJ1669645.1"/>
    </source>
</evidence>
<accession>A0ACC1H810</accession>
<gene>
    <name evidence="1" type="ORF">EV182_008666</name>
</gene>
<organism evidence="1 2">
    <name type="scientific">Spiromyces aspiralis</name>
    <dbReference type="NCBI Taxonomy" id="68401"/>
    <lineage>
        <taxon>Eukaryota</taxon>
        <taxon>Fungi</taxon>
        <taxon>Fungi incertae sedis</taxon>
        <taxon>Zoopagomycota</taxon>
        <taxon>Kickxellomycotina</taxon>
        <taxon>Kickxellomycetes</taxon>
        <taxon>Kickxellales</taxon>
        <taxon>Kickxellaceae</taxon>
        <taxon>Spiromyces</taxon>
    </lineage>
</organism>
<feature type="non-terminal residue" evidence="1">
    <location>
        <position position="1"/>
    </location>
</feature>
<name>A0ACC1H810_9FUNG</name>
<dbReference type="Proteomes" id="UP001145114">
    <property type="component" value="Unassembled WGS sequence"/>
</dbReference>
<protein>
    <submittedName>
        <fullName evidence="1">Uncharacterized protein</fullName>
    </submittedName>
</protein>
<dbReference type="EMBL" id="JAMZIH010009769">
    <property type="protein sequence ID" value="KAJ1669645.1"/>
    <property type="molecule type" value="Genomic_DNA"/>
</dbReference>
<keyword evidence="2" id="KW-1185">Reference proteome</keyword>
<sequence length="170" mass="19033">VSGEDRAFEQLLAYTRRLYALQHDRRFAWGVVVCGSSVRVCLLDPNEAVFASTVMDVATGPGREAFVEFLVNCSFCNTKNLYRGLPIITTTTGNDGGSGGPALIWPSREHRRIVMRPVDEPLWLVKSLPELIIVLRDVMKCHSAVVEECRILHRDISTNIILVVRPELGR</sequence>
<comment type="caution">
    <text evidence="1">The sequence shown here is derived from an EMBL/GenBank/DDBJ whole genome shotgun (WGS) entry which is preliminary data.</text>
</comment>
<feature type="non-terminal residue" evidence="1">
    <location>
        <position position="170"/>
    </location>
</feature>
<proteinExistence type="predicted"/>
<reference evidence="1" key="1">
    <citation type="submission" date="2022-06" db="EMBL/GenBank/DDBJ databases">
        <title>Phylogenomic reconstructions and comparative analyses of Kickxellomycotina fungi.</title>
        <authorList>
            <person name="Reynolds N.K."/>
            <person name="Stajich J.E."/>
            <person name="Barry K."/>
            <person name="Grigoriev I.V."/>
            <person name="Crous P."/>
            <person name="Smith M.E."/>
        </authorList>
    </citation>
    <scope>NUCLEOTIDE SEQUENCE</scope>
    <source>
        <strain evidence="1">RSA 2271</strain>
    </source>
</reference>